<name>A0AAN9P0M3_PSOTE</name>
<protein>
    <submittedName>
        <fullName evidence="1">Uncharacterized protein</fullName>
    </submittedName>
</protein>
<accession>A0AAN9P0M3</accession>
<organism evidence="1 2">
    <name type="scientific">Psophocarpus tetragonolobus</name>
    <name type="common">Winged bean</name>
    <name type="synonym">Dolichos tetragonolobus</name>
    <dbReference type="NCBI Taxonomy" id="3891"/>
    <lineage>
        <taxon>Eukaryota</taxon>
        <taxon>Viridiplantae</taxon>
        <taxon>Streptophyta</taxon>
        <taxon>Embryophyta</taxon>
        <taxon>Tracheophyta</taxon>
        <taxon>Spermatophyta</taxon>
        <taxon>Magnoliopsida</taxon>
        <taxon>eudicotyledons</taxon>
        <taxon>Gunneridae</taxon>
        <taxon>Pentapetalae</taxon>
        <taxon>rosids</taxon>
        <taxon>fabids</taxon>
        <taxon>Fabales</taxon>
        <taxon>Fabaceae</taxon>
        <taxon>Papilionoideae</taxon>
        <taxon>50 kb inversion clade</taxon>
        <taxon>NPAAA clade</taxon>
        <taxon>indigoferoid/millettioid clade</taxon>
        <taxon>Phaseoleae</taxon>
        <taxon>Psophocarpus</taxon>
    </lineage>
</organism>
<evidence type="ECO:0000313" key="2">
    <source>
        <dbReference type="Proteomes" id="UP001386955"/>
    </source>
</evidence>
<dbReference type="Proteomes" id="UP001386955">
    <property type="component" value="Unassembled WGS sequence"/>
</dbReference>
<dbReference type="AlphaFoldDB" id="A0AAN9P0M3"/>
<gene>
    <name evidence="1" type="ORF">VNO78_34190</name>
</gene>
<evidence type="ECO:0000313" key="1">
    <source>
        <dbReference type="EMBL" id="KAK7379914.1"/>
    </source>
</evidence>
<dbReference type="EMBL" id="JAYMYS010000010">
    <property type="protein sequence ID" value="KAK7379914.1"/>
    <property type="molecule type" value="Genomic_DNA"/>
</dbReference>
<sequence>MQSCNVSVLKFYSVSSKWRFHSNVHHLSLLLTLATAAAAAAAGDHILVRCSVTARHQAALQAPPQVVGL</sequence>
<comment type="caution">
    <text evidence="1">The sequence shown here is derived from an EMBL/GenBank/DDBJ whole genome shotgun (WGS) entry which is preliminary data.</text>
</comment>
<reference evidence="1 2" key="1">
    <citation type="submission" date="2024-01" db="EMBL/GenBank/DDBJ databases">
        <title>The genomes of 5 underutilized Papilionoideae crops provide insights into root nodulation and disease resistanc.</title>
        <authorList>
            <person name="Jiang F."/>
        </authorList>
    </citation>
    <scope>NUCLEOTIDE SEQUENCE [LARGE SCALE GENOMIC DNA]</scope>
    <source>
        <strain evidence="1">DUOXIRENSHENG_FW03</strain>
        <tissue evidence="1">Leaves</tissue>
    </source>
</reference>
<keyword evidence="2" id="KW-1185">Reference proteome</keyword>
<proteinExistence type="predicted"/>